<dbReference type="GO" id="GO:0009245">
    <property type="term" value="P:lipid A biosynthetic process"/>
    <property type="evidence" value="ECO:0007669"/>
    <property type="project" value="UniProtKB-KW"/>
</dbReference>
<gene>
    <name evidence="13" type="ORF">CAter282_1931</name>
</gene>
<keyword evidence="6 11" id="KW-0812">Transmembrane</keyword>
<evidence type="ECO:0000256" key="7">
    <source>
        <dbReference type="ARBA" id="ARBA00022985"/>
    </source>
</evidence>
<dbReference type="AlphaFoldDB" id="A0A127QI30"/>
<dbReference type="InterPro" id="IPR000390">
    <property type="entry name" value="Small_drug/metabolite_transptr"/>
</dbReference>
<feature type="transmembrane region" description="Helical" evidence="11">
    <location>
        <begin position="104"/>
        <end position="121"/>
    </location>
</feature>
<keyword evidence="7" id="KW-0448">Lipopolysaccharide biosynthesis</keyword>
<dbReference type="GO" id="GO:0022857">
    <property type="term" value="F:transmembrane transporter activity"/>
    <property type="evidence" value="ECO:0007669"/>
    <property type="project" value="InterPro"/>
</dbReference>
<dbReference type="GO" id="GO:0009103">
    <property type="term" value="P:lipopolysaccharide biosynthetic process"/>
    <property type="evidence" value="ECO:0007669"/>
    <property type="project" value="UniProtKB-KW"/>
</dbReference>
<dbReference type="PATRIC" id="fig|279058.18.peg.1900"/>
<dbReference type="GO" id="GO:0005886">
    <property type="term" value="C:plasma membrane"/>
    <property type="evidence" value="ECO:0007669"/>
    <property type="project" value="UniProtKB-SubCell"/>
</dbReference>
<evidence type="ECO:0000256" key="9">
    <source>
        <dbReference type="ARBA" id="ARBA00023098"/>
    </source>
</evidence>
<evidence type="ECO:0000256" key="6">
    <source>
        <dbReference type="ARBA" id="ARBA00022692"/>
    </source>
</evidence>
<evidence type="ECO:0000256" key="3">
    <source>
        <dbReference type="ARBA" id="ARBA00022516"/>
    </source>
</evidence>
<dbReference type="PANTHER" id="PTHR30561:SF9">
    <property type="entry name" value="4-AMINO-4-DEOXY-L-ARABINOSE-PHOSPHOUNDECAPRENOL FLIPPASE SUBUNIT ARNF-RELATED"/>
    <property type="match status" value="1"/>
</dbReference>
<evidence type="ECO:0000313" key="13">
    <source>
        <dbReference type="EMBL" id="AMP09697.1"/>
    </source>
</evidence>
<evidence type="ECO:0000256" key="10">
    <source>
        <dbReference type="ARBA" id="ARBA00023136"/>
    </source>
</evidence>
<evidence type="ECO:0000313" key="14">
    <source>
        <dbReference type="Proteomes" id="UP000071778"/>
    </source>
</evidence>
<sequence>MNITTFAFILAGVCLNAVAQLLLKAGTNAIGVIHLTPQNWFATGIKLATQLPILGGLTCYVISVGVWIIGLSRVDVTIAYPMLSMGYIISAVGAWYFLGEAISAQRLLAIGIIIVGVVLLTRS</sequence>
<feature type="domain" description="EamA" evidence="12">
    <location>
        <begin position="3"/>
        <end position="121"/>
    </location>
</feature>
<evidence type="ECO:0000256" key="8">
    <source>
        <dbReference type="ARBA" id="ARBA00022989"/>
    </source>
</evidence>
<dbReference type="RefSeq" id="WP_061537131.1">
    <property type="nucleotide sequence ID" value="NZ_CP013235.1"/>
</dbReference>
<dbReference type="PANTHER" id="PTHR30561">
    <property type="entry name" value="SMR FAMILY PROTON-DEPENDENT DRUG EFFLUX TRANSPORTER SUGE"/>
    <property type="match status" value="1"/>
</dbReference>
<dbReference type="SUPFAM" id="SSF103481">
    <property type="entry name" value="Multidrug resistance efflux transporter EmrE"/>
    <property type="match status" value="1"/>
</dbReference>
<keyword evidence="3" id="KW-0444">Lipid biosynthesis</keyword>
<evidence type="ECO:0000256" key="4">
    <source>
        <dbReference type="ARBA" id="ARBA00022519"/>
    </source>
</evidence>
<dbReference type="InterPro" id="IPR000620">
    <property type="entry name" value="EamA_dom"/>
</dbReference>
<dbReference type="Proteomes" id="UP000071778">
    <property type="component" value="Chromosome"/>
</dbReference>
<evidence type="ECO:0000256" key="5">
    <source>
        <dbReference type="ARBA" id="ARBA00022556"/>
    </source>
</evidence>
<comment type="subcellular location">
    <subcellularLocation>
        <location evidence="1">Cell membrane</location>
        <topology evidence="1">Multi-pass membrane protein</topology>
    </subcellularLocation>
</comment>
<accession>A0A127QI30</accession>
<keyword evidence="8 11" id="KW-1133">Transmembrane helix</keyword>
<dbReference type="EMBL" id="CP013235">
    <property type="protein sequence ID" value="AMP09697.1"/>
    <property type="molecule type" value="Genomic_DNA"/>
</dbReference>
<reference evidence="13 14" key="1">
    <citation type="submission" date="2015-11" db="EMBL/GenBank/DDBJ databases">
        <title>Exploring the genomic traits of fungus-feeding bacterial genus Collimonas.</title>
        <authorList>
            <person name="Song C."/>
            <person name="Schmidt R."/>
            <person name="de Jager V."/>
            <person name="Krzyzanowska D."/>
            <person name="Jongedijk E."/>
            <person name="Cankar K."/>
            <person name="Beekwilder J."/>
            <person name="van Veen A."/>
            <person name="de Boer W."/>
            <person name="van Veen J.A."/>
            <person name="Garbeva P."/>
        </authorList>
    </citation>
    <scope>NUCLEOTIDE SEQUENCE [LARGE SCALE GENOMIC DNA]</scope>
    <source>
        <strain evidence="13 14">Ter282</strain>
    </source>
</reference>
<dbReference type="Pfam" id="PF00892">
    <property type="entry name" value="EamA"/>
    <property type="match status" value="1"/>
</dbReference>
<protein>
    <submittedName>
        <fullName evidence="13">Small Multidrug Resistance family protein</fullName>
    </submittedName>
</protein>
<evidence type="ECO:0000256" key="1">
    <source>
        <dbReference type="ARBA" id="ARBA00004651"/>
    </source>
</evidence>
<keyword evidence="2" id="KW-1003">Cell membrane</keyword>
<evidence type="ECO:0000256" key="11">
    <source>
        <dbReference type="SAM" id="Phobius"/>
    </source>
</evidence>
<keyword evidence="9" id="KW-0443">Lipid metabolism</keyword>
<evidence type="ECO:0000256" key="2">
    <source>
        <dbReference type="ARBA" id="ARBA00022475"/>
    </source>
</evidence>
<keyword evidence="5" id="KW-0441">Lipid A biosynthesis</keyword>
<dbReference type="Gene3D" id="1.10.3730.20">
    <property type="match status" value="1"/>
</dbReference>
<feature type="transmembrane region" description="Helical" evidence="11">
    <location>
        <begin position="53"/>
        <end position="71"/>
    </location>
</feature>
<proteinExistence type="predicted"/>
<organism evidence="13 14">
    <name type="scientific">Collimonas arenae</name>
    <dbReference type="NCBI Taxonomy" id="279058"/>
    <lineage>
        <taxon>Bacteria</taxon>
        <taxon>Pseudomonadati</taxon>
        <taxon>Pseudomonadota</taxon>
        <taxon>Betaproteobacteria</taxon>
        <taxon>Burkholderiales</taxon>
        <taxon>Oxalobacteraceae</taxon>
        <taxon>Collimonas</taxon>
    </lineage>
</organism>
<keyword evidence="10 11" id="KW-0472">Membrane</keyword>
<evidence type="ECO:0000259" key="12">
    <source>
        <dbReference type="Pfam" id="PF00892"/>
    </source>
</evidence>
<keyword evidence="14" id="KW-1185">Reference proteome</keyword>
<dbReference type="InterPro" id="IPR037185">
    <property type="entry name" value="EmrE-like"/>
</dbReference>
<name>A0A127QI30_9BURK</name>
<keyword evidence="4" id="KW-0997">Cell inner membrane</keyword>
<feature type="transmembrane region" description="Helical" evidence="11">
    <location>
        <begin position="78"/>
        <end position="98"/>
    </location>
</feature>